<dbReference type="InterPro" id="IPR036890">
    <property type="entry name" value="HATPase_C_sf"/>
</dbReference>
<dbReference type="SUPFAM" id="SSF47384">
    <property type="entry name" value="Homodimeric domain of signal transducing histidine kinase"/>
    <property type="match status" value="1"/>
</dbReference>
<evidence type="ECO:0000256" key="1">
    <source>
        <dbReference type="ARBA" id="ARBA00000085"/>
    </source>
</evidence>
<feature type="domain" description="Histidine kinase" evidence="8">
    <location>
        <begin position="21"/>
        <end position="236"/>
    </location>
</feature>
<dbReference type="Pfam" id="PF00512">
    <property type="entry name" value="HisKA"/>
    <property type="match status" value="1"/>
</dbReference>
<evidence type="ECO:0000256" key="4">
    <source>
        <dbReference type="ARBA" id="ARBA00022553"/>
    </source>
</evidence>
<dbReference type="Gene3D" id="1.10.287.130">
    <property type="match status" value="1"/>
</dbReference>
<dbReference type="SMART" id="SM00388">
    <property type="entry name" value="HisKA"/>
    <property type="match status" value="1"/>
</dbReference>
<dbReference type="SMART" id="SM00387">
    <property type="entry name" value="HATPase_c"/>
    <property type="match status" value="1"/>
</dbReference>
<evidence type="ECO:0000259" key="8">
    <source>
        <dbReference type="PROSITE" id="PS50109"/>
    </source>
</evidence>
<dbReference type="InterPro" id="IPR005467">
    <property type="entry name" value="His_kinase_dom"/>
</dbReference>
<evidence type="ECO:0000256" key="5">
    <source>
        <dbReference type="ARBA" id="ARBA00022679"/>
    </source>
</evidence>
<evidence type="ECO:0000313" key="10">
    <source>
        <dbReference type="Proteomes" id="UP001157034"/>
    </source>
</evidence>
<name>A0ABQ6K1F8_9MICO</name>
<dbReference type="PROSITE" id="PS50109">
    <property type="entry name" value="HIS_KIN"/>
    <property type="match status" value="1"/>
</dbReference>
<dbReference type="EC" id="2.7.13.3" evidence="3"/>
<evidence type="ECO:0000256" key="2">
    <source>
        <dbReference type="ARBA" id="ARBA00004236"/>
    </source>
</evidence>
<dbReference type="InterPro" id="IPR003594">
    <property type="entry name" value="HATPase_dom"/>
</dbReference>
<dbReference type="CDD" id="cd00082">
    <property type="entry name" value="HisKA"/>
    <property type="match status" value="1"/>
</dbReference>
<dbReference type="InterPro" id="IPR036097">
    <property type="entry name" value="HisK_dim/P_sf"/>
</dbReference>
<dbReference type="InterPro" id="IPR004358">
    <property type="entry name" value="Sig_transdc_His_kin-like_C"/>
</dbReference>
<dbReference type="InterPro" id="IPR003661">
    <property type="entry name" value="HisK_dim/P_dom"/>
</dbReference>
<comment type="catalytic activity">
    <reaction evidence="1">
        <text>ATP + protein L-histidine = ADP + protein N-phospho-L-histidine.</text>
        <dbReference type="EC" id="2.7.13.3"/>
    </reaction>
</comment>
<dbReference type="Pfam" id="PF02518">
    <property type="entry name" value="HATPase_c"/>
    <property type="match status" value="1"/>
</dbReference>
<keyword evidence="5" id="KW-0808">Transferase</keyword>
<keyword evidence="10" id="KW-1185">Reference proteome</keyword>
<dbReference type="SUPFAM" id="SSF55874">
    <property type="entry name" value="ATPase domain of HSP90 chaperone/DNA topoisomerase II/histidine kinase"/>
    <property type="match status" value="1"/>
</dbReference>
<accession>A0ABQ6K1F8</accession>
<keyword evidence="7" id="KW-0902">Two-component regulatory system</keyword>
<keyword evidence="4" id="KW-0597">Phosphoprotein</keyword>
<dbReference type="PANTHER" id="PTHR43711">
    <property type="entry name" value="TWO-COMPONENT HISTIDINE KINASE"/>
    <property type="match status" value="1"/>
</dbReference>
<reference evidence="10" key="1">
    <citation type="journal article" date="2019" name="Int. J. Syst. Evol. Microbiol.">
        <title>The Global Catalogue of Microorganisms (GCM) 10K type strain sequencing project: providing services to taxonomists for standard genome sequencing and annotation.</title>
        <authorList>
            <consortium name="The Broad Institute Genomics Platform"/>
            <consortium name="The Broad Institute Genome Sequencing Center for Infectious Disease"/>
            <person name="Wu L."/>
            <person name="Ma J."/>
        </authorList>
    </citation>
    <scope>NUCLEOTIDE SEQUENCE [LARGE SCALE GENOMIC DNA]</scope>
    <source>
        <strain evidence="10">NBRC 108894</strain>
    </source>
</reference>
<dbReference type="Proteomes" id="UP001157034">
    <property type="component" value="Unassembled WGS sequence"/>
</dbReference>
<evidence type="ECO:0000256" key="7">
    <source>
        <dbReference type="ARBA" id="ARBA00023012"/>
    </source>
</evidence>
<proteinExistence type="predicted"/>
<gene>
    <name evidence="9" type="ORF">GCM10025881_12600</name>
</gene>
<organism evidence="9 10">
    <name type="scientific">Pseudolysinimonas kribbensis</name>
    <dbReference type="NCBI Taxonomy" id="433641"/>
    <lineage>
        <taxon>Bacteria</taxon>
        <taxon>Bacillati</taxon>
        <taxon>Actinomycetota</taxon>
        <taxon>Actinomycetes</taxon>
        <taxon>Micrococcales</taxon>
        <taxon>Microbacteriaceae</taxon>
        <taxon>Pseudolysinimonas</taxon>
    </lineage>
</organism>
<evidence type="ECO:0000256" key="3">
    <source>
        <dbReference type="ARBA" id="ARBA00012438"/>
    </source>
</evidence>
<keyword evidence="6" id="KW-0418">Kinase</keyword>
<comment type="caution">
    <text evidence="9">The sequence shown here is derived from an EMBL/GenBank/DDBJ whole genome shotgun (WGS) entry which is preliminary data.</text>
</comment>
<dbReference type="PRINTS" id="PR00344">
    <property type="entry name" value="BCTRLSENSOR"/>
</dbReference>
<sequence length="237" mass="25196">MEDALVSREQSENRVRQFVADASHELRTPLASIRGYSELTRRGGHELPDDVVRSIGRIESESIRMTALVEDLLLLARLDAGRELVLGDVDLVPIVVDAVSDAHVAGGDHEWRLLDPPAEPVVVRGDAGRLHQVVANLLANARTHTPAGTVVEIGLTVEGDEAVLSVADDGPGIPEGLQPVLFERFARGDGSRSRSAGSTGLGLAIVAAVVDGHGGTVQAVSRPGDTRFAVRLPLRRQ</sequence>
<dbReference type="Gene3D" id="3.30.565.10">
    <property type="entry name" value="Histidine kinase-like ATPase, C-terminal domain"/>
    <property type="match status" value="1"/>
</dbReference>
<comment type="subcellular location">
    <subcellularLocation>
        <location evidence="2">Cell membrane</location>
    </subcellularLocation>
</comment>
<evidence type="ECO:0000313" key="9">
    <source>
        <dbReference type="EMBL" id="GMA94436.1"/>
    </source>
</evidence>
<dbReference type="CDD" id="cd00075">
    <property type="entry name" value="HATPase"/>
    <property type="match status" value="1"/>
</dbReference>
<dbReference type="EMBL" id="BSVB01000001">
    <property type="protein sequence ID" value="GMA94436.1"/>
    <property type="molecule type" value="Genomic_DNA"/>
</dbReference>
<protein>
    <recommendedName>
        <fullName evidence="3">histidine kinase</fullName>
        <ecNumber evidence="3">2.7.13.3</ecNumber>
    </recommendedName>
</protein>
<dbReference type="InterPro" id="IPR050736">
    <property type="entry name" value="Sensor_HK_Regulatory"/>
</dbReference>
<dbReference type="PANTHER" id="PTHR43711:SF1">
    <property type="entry name" value="HISTIDINE KINASE 1"/>
    <property type="match status" value="1"/>
</dbReference>
<evidence type="ECO:0000256" key="6">
    <source>
        <dbReference type="ARBA" id="ARBA00022777"/>
    </source>
</evidence>